<evidence type="ECO:0000313" key="10">
    <source>
        <dbReference type="EMBL" id="KAK2986115.1"/>
    </source>
</evidence>
<dbReference type="SUPFAM" id="SSF48452">
    <property type="entry name" value="TPR-like"/>
    <property type="match status" value="2"/>
</dbReference>
<feature type="compositionally biased region" description="Basic and acidic residues" evidence="7">
    <location>
        <begin position="1443"/>
        <end position="1453"/>
    </location>
</feature>
<feature type="compositionally biased region" description="Basic and acidic residues" evidence="7">
    <location>
        <begin position="675"/>
        <end position="687"/>
    </location>
</feature>
<feature type="compositionally biased region" description="Basic residues" evidence="7">
    <location>
        <begin position="619"/>
        <end position="628"/>
    </location>
</feature>
<evidence type="ECO:0000256" key="7">
    <source>
        <dbReference type="SAM" id="MobiDB-lite"/>
    </source>
</evidence>
<dbReference type="Gene3D" id="3.30.730.10">
    <property type="entry name" value="AP2/ERF domain"/>
    <property type="match status" value="1"/>
</dbReference>
<keyword evidence="6" id="KW-0539">Nucleus</keyword>
<evidence type="ECO:0000256" key="3">
    <source>
        <dbReference type="ARBA" id="ARBA00023015"/>
    </source>
</evidence>
<keyword evidence="3" id="KW-0805">Transcription regulation</keyword>
<dbReference type="GO" id="GO:0003677">
    <property type="term" value="F:DNA binding"/>
    <property type="evidence" value="ECO:0007669"/>
    <property type="project" value="UniProtKB-KW"/>
</dbReference>
<evidence type="ECO:0000256" key="5">
    <source>
        <dbReference type="ARBA" id="ARBA00023163"/>
    </source>
</evidence>
<dbReference type="Gene3D" id="1.10.287.110">
    <property type="entry name" value="DnaJ domain"/>
    <property type="match status" value="1"/>
</dbReference>
<feature type="region of interest" description="Disordered" evidence="7">
    <location>
        <begin position="314"/>
        <end position="342"/>
    </location>
</feature>
<dbReference type="Gene3D" id="1.25.40.10">
    <property type="entry name" value="Tetratricopeptide repeat domain"/>
    <property type="match status" value="3"/>
</dbReference>
<dbReference type="PROSITE" id="PS50076">
    <property type="entry name" value="DNAJ_2"/>
    <property type="match status" value="1"/>
</dbReference>
<feature type="compositionally biased region" description="Basic and acidic residues" evidence="7">
    <location>
        <begin position="392"/>
        <end position="406"/>
    </location>
</feature>
<feature type="compositionally biased region" description="Basic and acidic residues" evidence="7">
    <location>
        <begin position="473"/>
        <end position="482"/>
    </location>
</feature>
<evidence type="ECO:0000256" key="6">
    <source>
        <dbReference type="ARBA" id="ARBA00023242"/>
    </source>
</evidence>
<dbReference type="PRINTS" id="PR00625">
    <property type="entry name" value="JDOMAIN"/>
</dbReference>
<feature type="compositionally biased region" description="Polar residues" evidence="7">
    <location>
        <begin position="459"/>
        <end position="470"/>
    </location>
</feature>
<evidence type="ECO:0000256" key="2">
    <source>
        <dbReference type="ARBA" id="ARBA00022821"/>
    </source>
</evidence>
<gene>
    <name evidence="10" type="ORF">RJ640_024614</name>
</gene>
<dbReference type="Proteomes" id="UP001187471">
    <property type="component" value="Unassembled WGS sequence"/>
</dbReference>
<dbReference type="GO" id="GO:0003700">
    <property type="term" value="F:DNA-binding transcription factor activity"/>
    <property type="evidence" value="ECO:0007669"/>
    <property type="project" value="InterPro"/>
</dbReference>
<protein>
    <submittedName>
        <fullName evidence="10">Uncharacterized protein</fullName>
    </submittedName>
</protein>
<evidence type="ECO:0000259" key="8">
    <source>
        <dbReference type="PROSITE" id="PS50076"/>
    </source>
</evidence>
<dbReference type="CDD" id="cd00018">
    <property type="entry name" value="AP2"/>
    <property type="match status" value="1"/>
</dbReference>
<proteinExistence type="predicted"/>
<dbReference type="InterPro" id="IPR016177">
    <property type="entry name" value="DNA-bd_dom_sf"/>
</dbReference>
<feature type="compositionally biased region" description="Basic residues" evidence="7">
    <location>
        <begin position="407"/>
        <end position="422"/>
    </location>
</feature>
<comment type="caution">
    <text evidence="10">The sequence shown here is derived from an EMBL/GenBank/DDBJ whole genome shotgun (WGS) entry which is preliminary data.</text>
</comment>
<feature type="compositionally biased region" description="Polar residues" evidence="7">
    <location>
        <begin position="571"/>
        <end position="616"/>
    </location>
</feature>
<keyword evidence="5" id="KW-0804">Transcription</keyword>
<dbReference type="CDD" id="cd06257">
    <property type="entry name" value="DnaJ"/>
    <property type="match status" value="1"/>
</dbReference>
<sequence>MNSSNSSYEQSGFRNSREMSDGFGFNSPAAGSNSGLSRPRLQKVRKQTASHRPTSTPGSERLKPDLGFDSFRTLAQNLMPIVDNMRNLEIARGPTFDANVTRGEGSNKGAFVFGSGDVKSGAEDSGVSGLPDEMRKLGIGRPDNAGTNYKTQFSFGENATSAFASSSSVAHQLPNDMKKLNIEDPVGMKGGNVSGINLNNNFAFGSGDQGVLPEKMKGLNIRESGNSHGGGDKIGVDKNSFASGGFDRNAATSMLDEMEKLKTGSLAQDTLGQTQAGLPHKVVVDDIFTQNASHTKFHDVDYSIPVASTFQAGAQGKTLSDTQVPASDGRNDSTASPSSFASSGIHFQPVWNSMDGQKKNSGFLFNDEVNAIGPQNVEFRTPNPRGNLYSVSDRRSEAKKESAKDTRLKKKKGKLRKPTKGHVRLEDDFVLGERSSQENADSFESYSPMDVSPYRETVAENSYSRETSVASDEPFHLDDKYASTESCPTVGIDARDEDLAAATHRLDLNEGDFMPAETKVESSENFTDVGVSAVGPSEDSVSGAETESFKSATEQLDYSTDTFVTGEDTEVNSNSTNDKQESDGSSNFRFMSNSEDMGRSSFTFGASSSTKGQFSADTRHHKKKNRLKVSHDVNNYTPNAEVPYASTSSQFFPLSGTSSLLPSRQGDVSKLLSGSRDRSEVVKEPAVKQESASTPAASIAAQEACEKWRSRGNQAYAIGDLPKADDYYTQGVKCVSLSETSRSCLRALMLCYSNRAATRMSLGRMREALKDCMEAVAFDPNFLRVQVRAANCYLALGEVENASVHFLKCLQSGNEACVDRKLLVEASEGLEKTQKVLEYLKQSAELLERQTCSDAECALEVIDKALIISSYSEKLREMKADALLMLRKYEQVIQLCSQSLHSAETSSLTVGVDSQPTVLDDSALQKSPSFRRWCLIVKAYFHLGRLEDALEFLKKEEESVLIMERNGSKTLESVIPLAGTIRELLRFKTFISSLYSPCCTSPVSDIQSALSSDSSPSESDSTSLLWNIIHSDSPTSNSIYSTLELDFPDYEAKPEITHFPDLTPTLSDQHEKQGICRPEMVFNPKAVGRHYRGVRRRPWGKFAAEIQDPERKGYRVWLGTYDTDVEAARAYDGAAFKMRGSKAILNCPLEAGKSGPPASTGRKRRREERAGNEAFQSGKHLEAVECYTAALSCNVESRPFAAICFCNRAAAYRAMGQITDAIADCSLAIALDGNYVKAASRRATLFEMIRDYGQATRDLERVVFLLTKQVEEKGSQSRASDKLSCVNELREVQLQLSVMEEEARKEIPLNMYLILGVEPSAAASEIKKAYRKAALKHHPDKAGQSLVRSENGDEGLWKDIAEEVQKETDRLFKMIGEAYTILSDSSKRARYDQKEERRNGHNRGNVSSTSRTHADAQNYPFERSSSRRQRQDWSSYGNFQPRGSERTRSGRYV</sequence>
<feature type="region of interest" description="Disordered" evidence="7">
    <location>
        <begin position="529"/>
        <end position="634"/>
    </location>
</feature>
<reference evidence="10" key="1">
    <citation type="submission" date="2022-12" db="EMBL/GenBank/DDBJ databases">
        <title>Draft genome assemblies for two species of Escallonia (Escalloniales).</title>
        <authorList>
            <person name="Chanderbali A."/>
            <person name="Dervinis C."/>
            <person name="Anghel I."/>
            <person name="Soltis D."/>
            <person name="Soltis P."/>
            <person name="Zapata F."/>
        </authorList>
    </citation>
    <scope>NUCLEOTIDE SEQUENCE</scope>
    <source>
        <strain evidence="10">UCBG92.1500</strain>
        <tissue evidence="10">Leaf</tissue>
    </source>
</reference>
<feature type="compositionally biased region" description="Polar residues" evidence="7">
    <location>
        <begin position="1402"/>
        <end position="1411"/>
    </location>
</feature>
<dbReference type="PRINTS" id="PR00367">
    <property type="entry name" value="ETHRSPELEMNT"/>
</dbReference>
<feature type="compositionally biased region" description="Polar residues" evidence="7">
    <location>
        <begin position="539"/>
        <end position="563"/>
    </location>
</feature>
<evidence type="ECO:0000313" key="11">
    <source>
        <dbReference type="Proteomes" id="UP001187471"/>
    </source>
</evidence>
<feature type="domain" description="J" evidence="8">
    <location>
        <begin position="1310"/>
        <end position="1395"/>
    </location>
</feature>
<dbReference type="PANTHER" id="PTHR45181:SF4">
    <property type="entry name" value="HEAT SHOCK PROTEIN DNAJ WITH TETRATRICOPEPTIDE REPEAT-CONTAINING PROTEIN"/>
    <property type="match status" value="1"/>
</dbReference>
<keyword evidence="4" id="KW-0238">DNA-binding</keyword>
<feature type="compositionally biased region" description="Polar residues" evidence="7">
    <location>
        <begin position="314"/>
        <end position="325"/>
    </location>
</feature>
<evidence type="ECO:0000256" key="1">
    <source>
        <dbReference type="ARBA" id="ARBA00004123"/>
    </source>
</evidence>
<dbReference type="SMART" id="SM00028">
    <property type="entry name" value="TPR"/>
    <property type="match status" value="7"/>
</dbReference>
<feature type="region of interest" description="Disordered" evidence="7">
    <location>
        <begin position="1"/>
        <end position="66"/>
    </location>
</feature>
<dbReference type="InterPro" id="IPR001623">
    <property type="entry name" value="DnaJ_domain"/>
</dbReference>
<name>A0AA88UIG8_9ASTE</name>
<feature type="region of interest" description="Disordered" evidence="7">
    <location>
        <begin position="663"/>
        <end position="689"/>
    </location>
</feature>
<dbReference type="Pfam" id="PF00226">
    <property type="entry name" value="DnaJ"/>
    <property type="match status" value="1"/>
</dbReference>
<comment type="subcellular location">
    <subcellularLocation>
        <location evidence="1">Nucleus</location>
    </subcellularLocation>
</comment>
<dbReference type="PROSITE" id="PS51032">
    <property type="entry name" value="AP2_ERF"/>
    <property type="match status" value="1"/>
</dbReference>
<dbReference type="InterPro" id="IPR036869">
    <property type="entry name" value="J_dom_sf"/>
</dbReference>
<keyword evidence="2" id="KW-0611">Plant defense</keyword>
<feature type="domain" description="AP2/ERF" evidence="9">
    <location>
        <begin position="1090"/>
        <end position="1148"/>
    </location>
</feature>
<dbReference type="EMBL" id="JAVXUO010001091">
    <property type="protein sequence ID" value="KAK2986115.1"/>
    <property type="molecule type" value="Genomic_DNA"/>
</dbReference>
<feature type="compositionally biased region" description="Low complexity" evidence="7">
    <location>
        <begin position="333"/>
        <end position="342"/>
    </location>
</feature>
<dbReference type="SUPFAM" id="SSF46565">
    <property type="entry name" value="Chaperone J-domain"/>
    <property type="match status" value="1"/>
</dbReference>
<dbReference type="GO" id="GO:0005634">
    <property type="term" value="C:nucleus"/>
    <property type="evidence" value="ECO:0007669"/>
    <property type="project" value="UniProtKB-SubCell"/>
</dbReference>
<dbReference type="SMART" id="SM00380">
    <property type="entry name" value="AP2"/>
    <property type="match status" value="1"/>
</dbReference>
<dbReference type="FunFam" id="3.30.730.10:FF:000001">
    <property type="entry name" value="Ethylene-responsive transcription factor 2"/>
    <property type="match status" value="1"/>
</dbReference>
<dbReference type="GO" id="GO:0006952">
    <property type="term" value="P:defense response"/>
    <property type="evidence" value="ECO:0007669"/>
    <property type="project" value="UniProtKB-KW"/>
</dbReference>
<dbReference type="InterPro" id="IPR011990">
    <property type="entry name" value="TPR-like_helical_dom_sf"/>
</dbReference>
<feature type="compositionally biased region" description="Polar residues" evidence="7">
    <location>
        <begin position="1"/>
        <end position="14"/>
    </location>
</feature>
<feature type="region of interest" description="Disordered" evidence="7">
    <location>
        <begin position="1149"/>
        <end position="1174"/>
    </location>
</feature>
<keyword evidence="11" id="KW-1185">Reference proteome</keyword>
<feature type="compositionally biased region" description="Basic and acidic residues" evidence="7">
    <location>
        <begin position="1386"/>
        <end position="1399"/>
    </location>
</feature>
<feature type="region of interest" description="Disordered" evidence="7">
    <location>
        <begin position="1386"/>
        <end position="1453"/>
    </location>
</feature>
<evidence type="ECO:0000259" key="9">
    <source>
        <dbReference type="PROSITE" id="PS51032"/>
    </source>
</evidence>
<dbReference type="SUPFAM" id="SSF54171">
    <property type="entry name" value="DNA-binding domain"/>
    <property type="match status" value="1"/>
</dbReference>
<dbReference type="InterPro" id="IPR019734">
    <property type="entry name" value="TPR_rpt"/>
</dbReference>
<dbReference type="SMART" id="SM00271">
    <property type="entry name" value="DnaJ"/>
    <property type="match status" value="1"/>
</dbReference>
<dbReference type="Pfam" id="PF00847">
    <property type="entry name" value="AP2"/>
    <property type="match status" value="1"/>
</dbReference>
<dbReference type="InterPro" id="IPR036955">
    <property type="entry name" value="AP2/ERF_dom_sf"/>
</dbReference>
<feature type="region of interest" description="Disordered" evidence="7">
    <location>
        <begin position="375"/>
        <end position="482"/>
    </location>
</feature>
<evidence type="ECO:0000256" key="4">
    <source>
        <dbReference type="ARBA" id="ARBA00023125"/>
    </source>
</evidence>
<dbReference type="InterPro" id="IPR001471">
    <property type="entry name" value="AP2/ERF_dom"/>
</dbReference>
<organism evidence="10 11">
    <name type="scientific">Escallonia rubra</name>
    <dbReference type="NCBI Taxonomy" id="112253"/>
    <lineage>
        <taxon>Eukaryota</taxon>
        <taxon>Viridiplantae</taxon>
        <taxon>Streptophyta</taxon>
        <taxon>Embryophyta</taxon>
        <taxon>Tracheophyta</taxon>
        <taxon>Spermatophyta</taxon>
        <taxon>Magnoliopsida</taxon>
        <taxon>eudicotyledons</taxon>
        <taxon>Gunneridae</taxon>
        <taxon>Pentapetalae</taxon>
        <taxon>asterids</taxon>
        <taxon>campanulids</taxon>
        <taxon>Escalloniales</taxon>
        <taxon>Escalloniaceae</taxon>
        <taxon>Escallonia</taxon>
    </lineage>
</organism>
<feature type="compositionally biased region" description="Basic residues" evidence="7">
    <location>
        <begin position="40"/>
        <end position="49"/>
    </location>
</feature>
<accession>A0AA88UIG8</accession>
<dbReference type="PANTHER" id="PTHR45181">
    <property type="entry name" value="HEAT SHOCK PROTEIN DNAJ WITH TETRATRICOPEPTIDE REPEAT-CONTAINING PROTEIN"/>
    <property type="match status" value="1"/>
</dbReference>